<name>A0A1M5NKL0_9GAMM</name>
<dbReference type="AlphaFoldDB" id="A0A1M5NKL0"/>
<dbReference type="EMBL" id="FQXG01000001">
    <property type="protein sequence ID" value="SHG89997.1"/>
    <property type="molecule type" value="Genomic_DNA"/>
</dbReference>
<reference evidence="3" key="1">
    <citation type="submission" date="2016-11" db="EMBL/GenBank/DDBJ databases">
        <authorList>
            <person name="Varghese N."/>
            <person name="Submissions S."/>
        </authorList>
    </citation>
    <scope>NUCLEOTIDE SEQUENCE [LARGE SCALE GENOMIC DNA]</scope>
    <source>
        <strain evidence="3">DSM 16917</strain>
    </source>
</reference>
<evidence type="ECO:0000256" key="1">
    <source>
        <dbReference type="SAM" id="SignalP"/>
    </source>
</evidence>
<gene>
    <name evidence="2" type="ORF">SAMN02745129_1091</name>
</gene>
<dbReference type="RefSeq" id="WP_067654881.1">
    <property type="nucleotide sequence ID" value="NZ_FQXG01000001.1"/>
</dbReference>
<keyword evidence="1" id="KW-0732">Signal</keyword>
<dbReference type="OrthoDB" id="5875349at2"/>
<accession>A0A1M5NKL0</accession>
<feature type="chain" id="PRO_5009912616" description="Glycine-zipper containing OmpA-like membrane domain-containing protein" evidence="1">
    <location>
        <begin position="20"/>
        <end position="136"/>
    </location>
</feature>
<sequence>MRKLFWIVLGLGLPVTAGANTFGLVVQPQEGQSDHDINAAIYHCEQLASQVQQPEVDGALQDGVKSAARVGTVGAAAGAISGNSGSSAAKTGAAVGASVGLLRGSANRRGAQRHHEAEQKHVVRQCLSNDGYTVLN</sequence>
<dbReference type="Proteomes" id="UP000184268">
    <property type="component" value="Unassembled WGS sequence"/>
</dbReference>
<evidence type="ECO:0008006" key="4">
    <source>
        <dbReference type="Google" id="ProtNLM"/>
    </source>
</evidence>
<proteinExistence type="predicted"/>
<evidence type="ECO:0000313" key="2">
    <source>
        <dbReference type="EMBL" id="SHG89997.1"/>
    </source>
</evidence>
<protein>
    <recommendedName>
        <fullName evidence="4">Glycine-zipper containing OmpA-like membrane domain-containing protein</fullName>
    </recommendedName>
</protein>
<keyword evidence="3" id="KW-1185">Reference proteome</keyword>
<organism evidence="2 3">
    <name type="scientific">Ferrimonas marina</name>
    <dbReference type="NCBI Taxonomy" id="299255"/>
    <lineage>
        <taxon>Bacteria</taxon>
        <taxon>Pseudomonadati</taxon>
        <taxon>Pseudomonadota</taxon>
        <taxon>Gammaproteobacteria</taxon>
        <taxon>Alteromonadales</taxon>
        <taxon>Ferrimonadaceae</taxon>
        <taxon>Ferrimonas</taxon>
    </lineage>
</organism>
<feature type="signal peptide" evidence="1">
    <location>
        <begin position="1"/>
        <end position="19"/>
    </location>
</feature>
<evidence type="ECO:0000313" key="3">
    <source>
        <dbReference type="Proteomes" id="UP000184268"/>
    </source>
</evidence>